<sequence>MLSTRRLLSLTKKITSINSKYGCHLNCNTAFKDRNTKITCIKLPRLYCHQIIPFLSIVKRKYSSISIPSGTGNNPSKPSDGRLAIRFTCKVCNHINTKTMSKLAYEKGVVLIQCDGCENRHLIADNLGWFRDSRVNIEDLAHEKGEKIKRFNSDDPLLKGLFEFDPKSSE</sequence>
<gene>
    <name evidence="1" type="ORF">DSO57_1026666</name>
</gene>
<dbReference type="EMBL" id="QTSX02006547">
    <property type="protein sequence ID" value="KAJ9053188.1"/>
    <property type="molecule type" value="Genomic_DNA"/>
</dbReference>
<dbReference type="Proteomes" id="UP001165960">
    <property type="component" value="Unassembled WGS sequence"/>
</dbReference>
<reference evidence="1" key="1">
    <citation type="submission" date="2022-04" db="EMBL/GenBank/DDBJ databases">
        <title>Genome of the entomopathogenic fungus Entomophthora muscae.</title>
        <authorList>
            <person name="Elya C."/>
            <person name="Lovett B.R."/>
            <person name="Lee E."/>
            <person name="Macias A.M."/>
            <person name="Hajek A.E."/>
            <person name="De Bivort B.L."/>
            <person name="Kasson M.T."/>
            <person name="De Fine Licht H.H."/>
            <person name="Stajich J.E."/>
        </authorList>
    </citation>
    <scope>NUCLEOTIDE SEQUENCE</scope>
    <source>
        <strain evidence="1">Berkeley</strain>
    </source>
</reference>
<protein>
    <submittedName>
        <fullName evidence="1">Uncharacterized protein</fullName>
    </submittedName>
</protein>
<evidence type="ECO:0000313" key="1">
    <source>
        <dbReference type="EMBL" id="KAJ9053188.1"/>
    </source>
</evidence>
<keyword evidence="2" id="KW-1185">Reference proteome</keyword>
<evidence type="ECO:0000313" key="2">
    <source>
        <dbReference type="Proteomes" id="UP001165960"/>
    </source>
</evidence>
<proteinExistence type="predicted"/>
<accession>A0ACC2RT19</accession>
<organism evidence="1 2">
    <name type="scientific">Entomophthora muscae</name>
    <dbReference type="NCBI Taxonomy" id="34485"/>
    <lineage>
        <taxon>Eukaryota</taxon>
        <taxon>Fungi</taxon>
        <taxon>Fungi incertae sedis</taxon>
        <taxon>Zoopagomycota</taxon>
        <taxon>Entomophthoromycotina</taxon>
        <taxon>Entomophthoromycetes</taxon>
        <taxon>Entomophthorales</taxon>
        <taxon>Entomophthoraceae</taxon>
        <taxon>Entomophthora</taxon>
    </lineage>
</organism>
<comment type="caution">
    <text evidence="1">The sequence shown here is derived from an EMBL/GenBank/DDBJ whole genome shotgun (WGS) entry which is preliminary data.</text>
</comment>
<name>A0ACC2RT19_9FUNG</name>